<dbReference type="AlphaFoldDB" id="A0A392RZ72"/>
<comment type="caution">
    <text evidence="1">The sequence shown here is derived from an EMBL/GenBank/DDBJ whole genome shotgun (WGS) entry which is preliminary data.</text>
</comment>
<evidence type="ECO:0000313" key="2">
    <source>
        <dbReference type="Proteomes" id="UP000265520"/>
    </source>
</evidence>
<organism evidence="1 2">
    <name type="scientific">Trifolium medium</name>
    <dbReference type="NCBI Taxonomy" id="97028"/>
    <lineage>
        <taxon>Eukaryota</taxon>
        <taxon>Viridiplantae</taxon>
        <taxon>Streptophyta</taxon>
        <taxon>Embryophyta</taxon>
        <taxon>Tracheophyta</taxon>
        <taxon>Spermatophyta</taxon>
        <taxon>Magnoliopsida</taxon>
        <taxon>eudicotyledons</taxon>
        <taxon>Gunneridae</taxon>
        <taxon>Pentapetalae</taxon>
        <taxon>rosids</taxon>
        <taxon>fabids</taxon>
        <taxon>Fabales</taxon>
        <taxon>Fabaceae</taxon>
        <taxon>Papilionoideae</taxon>
        <taxon>50 kb inversion clade</taxon>
        <taxon>NPAAA clade</taxon>
        <taxon>Hologalegina</taxon>
        <taxon>IRL clade</taxon>
        <taxon>Trifolieae</taxon>
        <taxon>Trifolium</taxon>
    </lineage>
</organism>
<sequence length="107" mass="11647">MNTNIKQCLRKFADGHFTAAVKVLGSFGVAPYNEDTLKFLEEKHPYMPPPSAPTTMFAEAPLMVEVDTVLKCIQSFPKGTSCGRDGLRAQHLLDAMCGEGSSVARDL</sequence>
<protein>
    <submittedName>
        <fullName evidence="1">Uncharacterized protein</fullName>
    </submittedName>
</protein>
<name>A0A392RZ72_9FABA</name>
<accession>A0A392RZ72</accession>
<reference evidence="1 2" key="1">
    <citation type="journal article" date="2018" name="Front. Plant Sci.">
        <title>Red Clover (Trifolium pratense) and Zigzag Clover (T. medium) - A Picture of Genomic Similarities and Differences.</title>
        <authorList>
            <person name="Dluhosova J."/>
            <person name="Istvanek J."/>
            <person name="Nedelnik J."/>
            <person name="Repkova J."/>
        </authorList>
    </citation>
    <scope>NUCLEOTIDE SEQUENCE [LARGE SCALE GENOMIC DNA]</scope>
    <source>
        <strain evidence="2">cv. 10/8</strain>
        <tissue evidence="1">Leaf</tissue>
    </source>
</reference>
<dbReference type="EMBL" id="LXQA010292585">
    <property type="protein sequence ID" value="MCI41457.1"/>
    <property type="molecule type" value="Genomic_DNA"/>
</dbReference>
<evidence type="ECO:0000313" key="1">
    <source>
        <dbReference type="EMBL" id="MCI41457.1"/>
    </source>
</evidence>
<dbReference type="Proteomes" id="UP000265520">
    <property type="component" value="Unassembled WGS sequence"/>
</dbReference>
<keyword evidence="2" id="KW-1185">Reference proteome</keyword>
<proteinExistence type="predicted"/>
<feature type="non-terminal residue" evidence="1">
    <location>
        <position position="107"/>
    </location>
</feature>